<dbReference type="PRINTS" id="PR00503">
    <property type="entry name" value="BROMODOMAIN"/>
</dbReference>
<keyword evidence="2" id="KW-0677">Repeat</keyword>
<keyword evidence="5 8" id="KW-0103">Bromodomain</keyword>
<evidence type="ECO:0000256" key="8">
    <source>
        <dbReference type="PROSITE-ProRule" id="PRU00035"/>
    </source>
</evidence>
<protein>
    <recommendedName>
        <fullName evidence="10">Bromo domain-containing protein</fullName>
    </recommendedName>
</protein>
<gene>
    <name evidence="11" type="ORF">VTK73DRAFT_1966</name>
</gene>
<dbReference type="EMBL" id="JAZHXJ010001511">
    <property type="protein sequence ID" value="KAL1844720.1"/>
    <property type="molecule type" value="Genomic_DNA"/>
</dbReference>
<dbReference type="PANTHER" id="PTHR16062:SF19">
    <property type="entry name" value="PROTEIN POLYBROMO-1"/>
    <property type="match status" value="1"/>
</dbReference>
<dbReference type="Pfam" id="PF00439">
    <property type="entry name" value="Bromodomain"/>
    <property type="match status" value="1"/>
</dbReference>
<feature type="compositionally biased region" description="Polar residues" evidence="9">
    <location>
        <begin position="101"/>
        <end position="123"/>
    </location>
</feature>
<evidence type="ECO:0000256" key="5">
    <source>
        <dbReference type="ARBA" id="ARBA00023117"/>
    </source>
</evidence>
<dbReference type="SUPFAM" id="SSF47370">
    <property type="entry name" value="Bromodomain"/>
    <property type="match status" value="1"/>
</dbReference>
<dbReference type="Gene3D" id="1.20.920.10">
    <property type="entry name" value="Bromodomain-like"/>
    <property type="match status" value="1"/>
</dbReference>
<keyword evidence="3" id="KW-0156">Chromatin regulator</keyword>
<keyword evidence="4" id="KW-0805">Transcription regulation</keyword>
<dbReference type="CDD" id="cd04369">
    <property type="entry name" value="Bromodomain"/>
    <property type="match status" value="1"/>
</dbReference>
<evidence type="ECO:0000256" key="6">
    <source>
        <dbReference type="ARBA" id="ARBA00023163"/>
    </source>
</evidence>
<sequence>MNDILKKIKKEEYKSLGDLRRDIELLCNNCRTFNEDGSILYSDANVIESFFREKLQQELNEHPELAEWEEGSRKENSAGPSTTGTGTPQPTSNGPTRIKLVSTSSNGPSQTNGENSAAQSDDE</sequence>
<proteinExistence type="predicted"/>
<keyword evidence="6" id="KW-0804">Transcription</keyword>
<feature type="region of interest" description="Disordered" evidence="9">
    <location>
        <begin position="61"/>
        <end position="123"/>
    </location>
</feature>
<feature type="compositionally biased region" description="Basic and acidic residues" evidence="9">
    <location>
        <begin position="61"/>
        <end position="76"/>
    </location>
</feature>
<dbReference type="InterPro" id="IPR037382">
    <property type="entry name" value="Rsc/polybromo"/>
</dbReference>
<dbReference type="InterPro" id="IPR036427">
    <property type="entry name" value="Bromodomain-like_sf"/>
</dbReference>
<keyword evidence="12" id="KW-1185">Reference proteome</keyword>
<evidence type="ECO:0000256" key="2">
    <source>
        <dbReference type="ARBA" id="ARBA00022737"/>
    </source>
</evidence>
<dbReference type="PANTHER" id="PTHR16062">
    <property type="entry name" value="SWI/SNF-RELATED"/>
    <property type="match status" value="1"/>
</dbReference>
<organism evidence="11 12">
    <name type="scientific">Phialemonium thermophilum</name>
    <dbReference type="NCBI Taxonomy" id="223376"/>
    <lineage>
        <taxon>Eukaryota</taxon>
        <taxon>Fungi</taxon>
        <taxon>Dikarya</taxon>
        <taxon>Ascomycota</taxon>
        <taxon>Pezizomycotina</taxon>
        <taxon>Sordariomycetes</taxon>
        <taxon>Sordariomycetidae</taxon>
        <taxon>Cephalothecales</taxon>
        <taxon>Cephalothecaceae</taxon>
        <taxon>Phialemonium</taxon>
    </lineage>
</organism>
<keyword evidence="7" id="KW-0539">Nucleus</keyword>
<feature type="compositionally biased region" description="Low complexity" evidence="9">
    <location>
        <begin position="79"/>
        <end position="96"/>
    </location>
</feature>
<evidence type="ECO:0000256" key="1">
    <source>
        <dbReference type="ARBA" id="ARBA00004123"/>
    </source>
</evidence>
<evidence type="ECO:0000256" key="9">
    <source>
        <dbReference type="SAM" id="MobiDB-lite"/>
    </source>
</evidence>
<reference evidence="11 12" key="1">
    <citation type="journal article" date="2024" name="Commun. Biol.">
        <title>Comparative genomic analysis of thermophilic fungi reveals convergent evolutionary adaptations and gene losses.</title>
        <authorList>
            <person name="Steindorff A.S."/>
            <person name="Aguilar-Pontes M.V."/>
            <person name="Robinson A.J."/>
            <person name="Andreopoulos B."/>
            <person name="LaButti K."/>
            <person name="Kuo A."/>
            <person name="Mondo S."/>
            <person name="Riley R."/>
            <person name="Otillar R."/>
            <person name="Haridas S."/>
            <person name="Lipzen A."/>
            <person name="Grimwood J."/>
            <person name="Schmutz J."/>
            <person name="Clum A."/>
            <person name="Reid I.D."/>
            <person name="Moisan M.C."/>
            <person name="Butler G."/>
            <person name="Nguyen T.T.M."/>
            <person name="Dewar K."/>
            <person name="Conant G."/>
            <person name="Drula E."/>
            <person name="Henrissat B."/>
            <person name="Hansel C."/>
            <person name="Singer S."/>
            <person name="Hutchinson M.I."/>
            <person name="de Vries R.P."/>
            <person name="Natvig D.O."/>
            <person name="Powell A.J."/>
            <person name="Tsang A."/>
            <person name="Grigoriev I.V."/>
        </authorList>
    </citation>
    <scope>NUCLEOTIDE SEQUENCE [LARGE SCALE GENOMIC DNA]</scope>
    <source>
        <strain evidence="11 12">ATCC 24622</strain>
    </source>
</reference>
<evidence type="ECO:0000259" key="10">
    <source>
        <dbReference type="PROSITE" id="PS50014"/>
    </source>
</evidence>
<evidence type="ECO:0000313" key="11">
    <source>
        <dbReference type="EMBL" id="KAL1844720.1"/>
    </source>
</evidence>
<dbReference type="Proteomes" id="UP001586593">
    <property type="component" value="Unassembled WGS sequence"/>
</dbReference>
<comment type="subcellular location">
    <subcellularLocation>
        <location evidence="1">Nucleus</location>
    </subcellularLocation>
</comment>
<evidence type="ECO:0000256" key="4">
    <source>
        <dbReference type="ARBA" id="ARBA00023015"/>
    </source>
</evidence>
<evidence type="ECO:0000313" key="12">
    <source>
        <dbReference type="Proteomes" id="UP001586593"/>
    </source>
</evidence>
<feature type="domain" description="Bromo" evidence="10">
    <location>
        <begin position="1"/>
        <end position="41"/>
    </location>
</feature>
<evidence type="ECO:0000256" key="3">
    <source>
        <dbReference type="ARBA" id="ARBA00022853"/>
    </source>
</evidence>
<comment type="caution">
    <text evidence="11">The sequence shown here is derived from an EMBL/GenBank/DDBJ whole genome shotgun (WGS) entry which is preliminary data.</text>
</comment>
<evidence type="ECO:0000256" key="7">
    <source>
        <dbReference type="ARBA" id="ARBA00023242"/>
    </source>
</evidence>
<name>A0ABR3VSR6_9PEZI</name>
<dbReference type="PROSITE" id="PS50014">
    <property type="entry name" value="BROMODOMAIN_2"/>
    <property type="match status" value="1"/>
</dbReference>
<accession>A0ABR3VSR6</accession>
<dbReference type="InterPro" id="IPR001487">
    <property type="entry name" value="Bromodomain"/>
</dbReference>